<evidence type="ECO:0000256" key="1">
    <source>
        <dbReference type="SAM" id="Phobius"/>
    </source>
</evidence>
<evidence type="ECO:0000313" key="4">
    <source>
        <dbReference type="Proteomes" id="UP001229251"/>
    </source>
</evidence>
<sequence>MDFKRIQILLLVFFVMFDIYLFYLLSEKSPFNQTSHNATAQVNTLQEIRSRGIVLSERVHINDEHPELPIIKVDSNDELKEASEQLENQSFSLTPEGVLTSRFTHPLDLDISLGEDNKILSQKDFTWIWEHILSNPKYFIQGAKYLNHWYSPQDNMISVRMVVDLSTENSDNQVIPISDGTAELRLLLDDDYRLQSYIQSFQANPRVLEAPKRLISSHEALEVIQNRIDTTLPNDSTIISMSLSYYQSVNTQNFKIYTPAWEIIYFRRESSQTQSILVDALRGKVVEVKSLTSN</sequence>
<protein>
    <submittedName>
        <fullName evidence="3">Two-component system regulatory protein YycI</fullName>
    </submittedName>
</protein>
<reference evidence="3" key="1">
    <citation type="submission" date="2023-05" db="EMBL/GenBank/DDBJ databases">
        <title>Cataloging the Phylogenetic Diversity of Human Bladder Bacteria.</title>
        <authorList>
            <person name="Du J."/>
        </authorList>
    </citation>
    <scope>NUCLEOTIDE SEQUENCE</scope>
    <source>
        <strain evidence="3">UMB1231</strain>
    </source>
</reference>
<dbReference type="AlphaFoldDB" id="A0AAJ1V2M7"/>
<feature type="transmembrane region" description="Helical" evidence="1">
    <location>
        <begin position="6"/>
        <end position="25"/>
    </location>
</feature>
<dbReference type="GO" id="GO:0016020">
    <property type="term" value="C:membrane"/>
    <property type="evidence" value="ECO:0007669"/>
    <property type="project" value="InterPro"/>
</dbReference>
<keyword evidence="1" id="KW-1133">Transmembrane helix</keyword>
<dbReference type="Pfam" id="PF09648">
    <property type="entry name" value="YycI"/>
    <property type="match status" value="1"/>
</dbReference>
<evidence type="ECO:0000313" key="3">
    <source>
        <dbReference type="EMBL" id="MDK7187670.1"/>
    </source>
</evidence>
<accession>A0AAJ1V2M7</accession>
<evidence type="ECO:0000259" key="2">
    <source>
        <dbReference type="Pfam" id="PF09648"/>
    </source>
</evidence>
<keyword evidence="1" id="KW-0812">Transmembrane</keyword>
<keyword evidence="1" id="KW-0472">Membrane</keyword>
<proteinExistence type="predicted"/>
<dbReference type="EMBL" id="JASOOE010000012">
    <property type="protein sequence ID" value="MDK7187670.1"/>
    <property type="molecule type" value="Genomic_DNA"/>
</dbReference>
<organism evidence="3 4">
    <name type="scientific">Facklamia hominis</name>
    <dbReference type="NCBI Taxonomy" id="178214"/>
    <lineage>
        <taxon>Bacteria</taxon>
        <taxon>Bacillati</taxon>
        <taxon>Bacillota</taxon>
        <taxon>Bacilli</taxon>
        <taxon>Lactobacillales</taxon>
        <taxon>Aerococcaceae</taxon>
        <taxon>Facklamia</taxon>
    </lineage>
</organism>
<comment type="caution">
    <text evidence="3">The sequence shown here is derived from an EMBL/GenBank/DDBJ whole genome shotgun (WGS) entry which is preliminary data.</text>
</comment>
<dbReference type="InterPro" id="IPR018604">
    <property type="entry name" value="YycI-like"/>
</dbReference>
<name>A0AAJ1V2M7_9LACT</name>
<dbReference type="Proteomes" id="UP001229251">
    <property type="component" value="Unassembled WGS sequence"/>
</dbReference>
<dbReference type="Gene3D" id="2.40.128.690">
    <property type="entry name" value="YycH protein, domain 3-like"/>
    <property type="match status" value="1"/>
</dbReference>
<dbReference type="RefSeq" id="WP_285066125.1">
    <property type="nucleotide sequence ID" value="NZ_JASOOE010000012.1"/>
</dbReference>
<gene>
    <name evidence="3" type="primary">yycI</name>
    <name evidence="3" type="ORF">QP433_06725</name>
</gene>
<feature type="domain" description="Regulatory protein YycH-like" evidence="2">
    <location>
        <begin position="39"/>
        <end position="280"/>
    </location>
</feature>